<evidence type="ECO:0000256" key="6">
    <source>
        <dbReference type="ARBA" id="ARBA00022840"/>
    </source>
</evidence>
<dbReference type="Gene3D" id="1.10.510.10">
    <property type="entry name" value="Transferase(Phosphotransferase) domain 1"/>
    <property type="match status" value="1"/>
</dbReference>
<proteinExistence type="predicted"/>
<evidence type="ECO:0000259" key="10">
    <source>
        <dbReference type="PROSITE" id="PS50222"/>
    </source>
</evidence>
<dbReference type="InterPro" id="IPR017441">
    <property type="entry name" value="Protein_kinase_ATP_BS"/>
</dbReference>
<dbReference type="InterPro" id="IPR000719">
    <property type="entry name" value="Prot_kinase_dom"/>
</dbReference>
<evidence type="ECO:0000256" key="7">
    <source>
        <dbReference type="PROSITE-ProRule" id="PRU10141"/>
    </source>
</evidence>
<dbReference type="PROSITE" id="PS00018">
    <property type="entry name" value="EF_HAND_1"/>
    <property type="match status" value="1"/>
</dbReference>
<evidence type="ECO:0000256" key="4">
    <source>
        <dbReference type="ARBA" id="ARBA00022777"/>
    </source>
</evidence>
<dbReference type="InterPro" id="IPR011992">
    <property type="entry name" value="EF-hand-dom_pair"/>
</dbReference>
<evidence type="ECO:0000256" key="3">
    <source>
        <dbReference type="ARBA" id="ARBA00022741"/>
    </source>
</evidence>
<reference evidence="11 12" key="1">
    <citation type="submission" date="2023-10" db="EMBL/GenBank/DDBJ databases">
        <authorList>
            <person name="Maclean D."/>
            <person name="Macfadyen A."/>
        </authorList>
    </citation>
    <scope>NUCLEOTIDE SEQUENCE [LARGE SCALE GENOMIC DNA]</scope>
</reference>
<evidence type="ECO:0000256" key="5">
    <source>
        <dbReference type="ARBA" id="ARBA00022837"/>
    </source>
</evidence>
<feature type="domain" description="Protein kinase" evidence="9">
    <location>
        <begin position="97"/>
        <end position="370"/>
    </location>
</feature>
<keyword evidence="5" id="KW-0106">Calcium</keyword>
<evidence type="ECO:0000313" key="12">
    <source>
        <dbReference type="Proteomes" id="UP001314263"/>
    </source>
</evidence>
<keyword evidence="6 7" id="KW-0067">ATP-binding</keyword>
<dbReference type="EMBL" id="CAUYUE010000003">
    <property type="protein sequence ID" value="CAK0757851.1"/>
    <property type="molecule type" value="Genomic_DNA"/>
</dbReference>
<dbReference type="Gene3D" id="1.10.238.10">
    <property type="entry name" value="EF-hand"/>
    <property type="match status" value="1"/>
</dbReference>
<feature type="region of interest" description="Disordered" evidence="8">
    <location>
        <begin position="605"/>
        <end position="630"/>
    </location>
</feature>
<dbReference type="GO" id="GO:0005509">
    <property type="term" value="F:calcium ion binding"/>
    <property type="evidence" value="ECO:0007669"/>
    <property type="project" value="InterPro"/>
</dbReference>
<dbReference type="AlphaFoldDB" id="A0AAV1HX89"/>
<organism evidence="11 12">
    <name type="scientific">Coccomyxa viridis</name>
    <dbReference type="NCBI Taxonomy" id="1274662"/>
    <lineage>
        <taxon>Eukaryota</taxon>
        <taxon>Viridiplantae</taxon>
        <taxon>Chlorophyta</taxon>
        <taxon>core chlorophytes</taxon>
        <taxon>Trebouxiophyceae</taxon>
        <taxon>Trebouxiophyceae incertae sedis</taxon>
        <taxon>Coccomyxaceae</taxon>
        <taxon>Coccomyxa</taxon>
    </lineage>
</organism>
<feature type="domain" description="EF-hand" evidence="10">
    <location>
        <begin position="525"/>
        <end position="560"/>
    </location>
</feature>
<dbReference type="SUPFAM" id="SSF56112">
    <property type="entry name" value="Protein kinase-like (PK-like)"/>
    <property type="match status" value="1"/>
</dbReference>
<dbReference type="InterPro" id="IPR008271">
    <property type="entry name" value="Ser/Thr_kinase_AS"/>
</dbReference>
<dbReference type="GO" id="GO:0005524">
    <property type="term" value="F:ATP binding"/>
    <property type="evidence" value="ECO:0007669"/>
    <property type="project" value="UniProtKB-UniRule"/>
</dbReference>
<evidence type="ECO:0000256" key="8">
    <source>
        <dbReference type="SAM" id="MobiDB-lite"/>
    </source>
</evidence>
<dbReference type="PROSITE" id="PS50011">
    <property type="entry name" value="PROTEIN_KINASE_DOM"/>
    <property type="match status" value="1"/>
</dbReference>
<evidence type="ECO:0000259" key="9">
    <source>
        <dbReference type="PROSITE" id="PS50011"/>
    </source>
</evidence>
<feature type="region of interest" description="Disordered" evidence="8">
    <location>
        <begin position="356"/>
        <end position="377"/>
    </location>
</feature>
<dbReference type="GO" id="GO:0004674">
    <property type="term" value="F:protein serine/threonine kinase activity"/>
    <property type="evidence" value="ECO:0007669"/>
    <property type="project" value="UniProtKB-KW"/>
</dbReference>
<gene>
    <name evidence="11" type="ORF">CVIRNUC_002574</name>
</gene>
<dbReference type="SUPFAM" id="SSF47473">
    <property type="entry name" value="EF-hand"/>
    <property type="match status" value="1"/>
</dbReference>
<sequence>MTEFGNGQETTLQSSHLSRLWSFLSLRGGPALPRARVAGCVVSHESHHAKGGLPRVSASMTKTASAGVRRDNVNAAEDSCGEPATSYGLSNRLHEYFDLGRVLGQGGNATVVRAVSRHTGKEYAVKCIRKTVVDPRASDLKRRDHKHAIQRELDAVRKLQGALNVAAFEDAYEDEHSVYIVTELCRGGELWHRIGDKHYSERTVASYMRAVLRTLAQCHSHHILHRDVKPGNFMLLDEDDHSPLKAIDFGLAFPYDPSALPRSDLGLEGTPWFMAPEVLRSAVEPASDVWSAGVMAHQLLTGRFPFNDRSNPSNPAISKIWQAIFCNEVDFKRKSWDGISAEAKDFVAQLLNKDPSKRPSAKKALQHPWLKGGPEERSTGKALSLKVVQRIQRYAQSSQFKRTVLESIAEEMLQHRAAMLPEAAHPAQGEPAPVCRITAGATPVVTSPTDESMQYLYDQLGLAHANVVDRHDVSDGLHRLGYKLQMGEVDRLLDQVDVGHTGHVAKGQLAASQIDWATLQADRDAWLRCVRRAFEEFDADHDGVCGLDEIVACLKAKLPLTEVAAAVKHAMQEAGKSEESVKSGLNFEQFMAMLRADSRDSLDQYDDRMGGSLHGSHSGSHHGSSHGLPALLERSVRAGDKFEPVKPLDPVAEAA</sequence>
<name>A0AAV1HX89_9CHLO</name>
<evidence type="ECO:0000256" key="2">
    <source>
        <dbReference type="ARBA" id="ARBA00022679"/>
    </source>
</evidence>
<keyword evidence="4" id="KW-0418">Kinase</keyword>
<dbReference type="SMART" id="SM00054">
    <property type="entry name" value="EFh"/>
    <property type="match status" value="1"/>
</dbReference>
<feature type="binding site" evidence="7">
    <location>
        <position position="130"/>
    </location>
    <ligand>
        <name>ATP</name>
        <dbReference type="ChEBI" id="CHEBI:30616"/>
    </ligand>
</feature>
<dbReference type="Pfam" id="PF00069">
    <property type="entry name" value="Pkinase"/>
    <property type="match status" value="1"/>
</dbReference>
<dbReference type="PANTHER" id="PTHR24349">
    <property type="entry name" value="SERINE/THREONINE-PROTEIN KINASE"/>
    <property type="match status" value="1"/>
</dbReference>
<keyword evidence="2" id="KW-0808">Transferase</keyword>
<evidence type="ECO:0000256" key="1">
    <source>
        <dbReference type="ARBA" id="ARBA00022527"/>
    </source>
</evidence>
<keyword evidence="1" id="KW-0723">Serine/threonine-protein kinase</keyword>
<dbReference type="InterPro" id="IPR002048">
    <property type="entry name" value="EF_hand_dom"/>
</dbReference>
<dbReference type="Gene3D" id="3.30.200.20">
    <property type="entry name" value="Phosphorylase Kinase, domain 1"/>
    <property type="match status" value="1"/>
</dbReference>
<dbReference type="InterPro" id="IPR011009">
    <property type="entry name" value="Kinase-like_dom_sf"/>
</dbReference>
<accession>A0AAV1HX89</accession>
<dbReference type="PROSITE" id="PS00108">
    <property type="entry name" value="PROTEIN_KINASE_ST"/>
    <property type="match status" value="1"/>
</dbReference>
<comment type="caution">
    <text evidence="11">The sequence shown here is derived from an EMBL/GenBank/DDBJ whole genome shotgun (WGS) entry which is preliminary data.</text>
</comment>
<dbReference type="SMART" id="SM00220">
    <property type="entry name" value="S_TKc"/>
    <property type="match status" value="1"/>
</dbReference>
<dbReference type="Proteomes" id="UP001314263">
    <property type="component" value="Unassembled WGS sequence"/>
</dbReference>
<protein>
    <submittedName>
        <fullName evidence="11">Uncharacterized protein</fullName>
    </submittedName>
</protein>
<dbReference type="PROSITE" id="PS50222">
    <property type="entry name" value="EF_HAND_2"/>
    <property type="match status" value="1"/>
</dbReference>
<evidence type="ECO:0000313" key="11">
    <source>
        <dbReference type="EMBL" id="CAK0757851.1"/>
    </source>
</evidence>
<dbReference type="PROSITE" id="PS00107">
    <property type="entry name" value="PROTEIN_KINASE_ATP"/>
    <property type="match status" value="1"/>
</dbReference>
<dbReference type="InterPro" id="IPR018247">
    <property type="entry name" value="EF_Hand_1_Ca_BS"/>
</dbReference>
<dbReference type="InterPro" id="IPR050205">
    <property type="entry name" value="CDPK_Ser/Thr_kinases"/>
</dbReference>
<keyword evidence="12" id="KW-1185">Reference proteome</keyword>
<keyword evidence="3 7" id="KW-0547">Nucleotide-binding</keyword>